<dbReference type="InterPro" id="IPR021153">
    <property type="entry name" value="HrcA_C"/>
</dbReference>
<dbReference type="HAMAP" id="MF_00081">
    <property type="entry name" value="HrcA"/>
    <property type="match status" value="1"/>
</dbReference>
<dbReference type="FunFam" id="1.10.10.10:FF:000049">
    <property type="entry name" value="Heat-inducible transcription repressor HrcA"/>
    <property type="match status" value="1"/>
</dbReference>
<dbReference type="InterPro" id="IPR036388">
    <property type="entry name" value="WH-like_DNA-bd_sf"/>
</dbReference>
<protein>
    <recommendedName>
        <fullName evidence="6">Heat-inducible transcription repressor HrcA</fullName>
    </recommendedName>
</protein>
<evidence type="ECO:0000313" key="9">
    <source>
        <dbReference type="Proteomes" id="UP000274391"/>
    </source>
</evidence>
<feature type="domain" description="Heat-inducible transcription repressor HrcA C-terminal" evidence="7">
    <location>
        <begin position="103"/>
        <end position="321"/>
    </location>
</feature>
<keyword evidence="4 6" id="KW-0804">Transcription</keyword>
<dbReference type="SUPFAM" id="SSF55781">
    <property type="entry name" value="GAF domain-like"/>
    <property type="match status" value="1"/>
</dbReference>
<accession>A0A3P3W7V6</accession>
<dbReference type="PANTHER" id="PTHR34824">
    <property type="entry name" value="HEAT-INDUCIBLE TRANSCRIPTION REPRESSOR HRCA"/>
    <property type="match status" value="1"/>
</dbReference>
<dbReference type="InterPro" id="IPR023120">
    <property type="entry name" value="WHTH_transcript_rep_HrcA_IDD"/>
</dbReference>
<name>A0A3P3W7V6_9MICO</name>
<evidence type="ECO:0000256" key="1">
    <source>
        <dbReference type="ARBA" id="ARBA00022491"/>
    </source>
</evidence>
<dbReference type="AlphaFoldDB" id="A0A3P3W7V6"/>
<keyword evidence="3 6" id="KW-0346">Stress response</keyword>
<organism evidence="8 9">
    <name type="scientific">Gulosibacter macacae</name>
    <dbReference type="NCBI Taxonomy" id="2488791"/>
    <lineage>
        <taxon>Bacteria</taxon>
        <taxon>Bacillati</taxon>
        <taxon>Actinomycetota</taxon>
        <taxon>Actinomycetes</taxon>
        <taxon>Micrococcales</taxon>
        <taxon>Microbacteriaceae</taxon>
        <taxon>Gulosibacter</taxon>
    </lineage>
</organism>
<dbReference type="InterPro" id="IPR002571">
    <property type="entry name" value="HrcA"/>
</dbReference>
<dbReference type="Proteomes" id="UP000274391">
    <property type="component" value="Unassembled WGS sequence"/>
</dbReference>
<dbReference type="PIRSF" id="PIRSF005485">
    <property type="entry name" value="HrcA"/>
    <property type="match status" value="1"/>
</dbReference>
<comment type="similarity">
    <text evidence="6">Belongs to the HrcA family.</text>
</comment>
<comment type="function">
    <text evidence="5 6">Negative regulator of class I heat shock genes (grpE-dnaK-dnaJ and groELS operons). Prevents heat-shock induction of these operons.</text>
</comment>
<evidence type="ECO:0000256" key="4">
    <source>
        <dbReference type="ARBA" id="ARBA00023163"/>
    </source>
</evidence>
<dbReference type="Gene3D" id="3.30.390.60">
    <property type="entry name" value="Heat-inducible transcription repressor hrca homolog, domain 3"/>
    <property type="match status" value="1"/>
</dbReference>
<evidence type="ECO:0000259" key="7">
    <source>
        <dbReference type="Pfam" id="PF01628"/>
    </source>
</evidence>
<dbReference type="PANTHER" id="PTHR34824:SF1">
    <property type="entry name" value="HEAT-INDUCIBLE TRANSCRIPTION REPRESSOR HRCA"/>
    <property type="match status" value="1"/>
</dbReference>
<keyword evidence="1 6" id="KW-0678">Repressor</keyword>
<sequence>MVSERSLEVLRAIVGDYVATREPVGSKAIVERHGFGVSAATIRNDMSALEEADLITAPHTSSGRIPTDKGYRVFVDRLAEVRPLSQAQRRAIEEFMAGTNEPDALLDRSVRTLAQLTGSVAIGHLPSLLRSCIHRIEVVPLSDRRVLTVLITDTGRVEQRIAELPRVLDTETLEQLLRDLNERLVGKLLQDAAEVLRDVDEIAAPEHHDLVTPIAEALIDQVLANKQYRLVIAGAANLARTEGDFSSILPVLEAIEEQVVLLRLFAELEVRDHDVAVSIGHEHDGTPLEETSIVATGYTADGGDARVGLLGPTRMDYQRNIAAVRAVARYLSRVLDEPTG</sequence>
<gene>
    <name evidence="6 8" type="primary">hrcA</name>
    <name evidence="8" type="ORF">EG850_01015</name>
</gene>
<evidence type="ECO:0000256" key="5">
    <source>
        <dbReference type="ARBA" id="ARBA00055319"/>
    </source>
</evidence>
<comment type="caution">
    <text evidence="8">The sequence shown here is derived from an EMBL/GenBank/DDBJ whole genome shotgun (WGS) entry which is preliminary data.</text>
</comment>
<evidence type="ECO:0000313" key="8">
    <source>
        <dbReference type="EMBL" id="RRJ88753.1"/>
    </source>
</evidence>
<dbReference type="Pfam" id="PF01628">
    <property type="entry name" value="HrcA"/>
    <property type="match status" value="1"/>
</dbReference>
<dbReference type="InterPro" id="IPR036390">
    <property type="entry name" value="WH_DNA-bd_sf"/>
</dbReference>
<dbReference type="EMBL" id="RQVS01000001">
    <property type="protein sequence ID" value="RRJ88753.1"/>
    <property type="molecule type" value="Genomic_DNA"/>
</dbReference>
<dbReference type="GO" id="GO:0045892">
    <property type="term" value="P:negative regulation of DNA-templated transcription"/>
    <property type="evidence" value="ECO:0007669"/>
    <property type="project" value="UniProtKB-UniRule"/>
</dbReference>
<dbReference type="NCBIfam" id="TIGR00331">
    <property type="entry name" value="hrcA"/>
    <property type="match status" value="1"/>
</dbReference>
<keyword evidence="2 6" id="KW-0805">Transcription regulation</keyword>
<keyword evidence="9" id="KW-1185">Reference proteome</keyword>
<dbReference type="Gene3D" id="3.30.450.40">
    <property type="match status" value="1"/>
</dbReference>
<dbReference type="OrthoDB" id="9783139at2"/>
<dbReference type="RefSeq" id="WP_124968954.1">
    <property type="nucleotide sequence ID" value="NZ_RQVS01000001.1"/>
</dbReference>
<dbReference type="InterPro" id="IPR029016">
    <property type="entry name" value="GAF-like_dom_sf"/>
</dbReference>
<proteinExistence type="inferred from homology"/>
<evidence type="ECO:0000256" key="6">
    <source>
        <dbReference type="HAMAP-Rule" id="MF_00081"/>
    </source>
</evidence>
<dbReference type="Gene3D" id="1.10.10.10">
    <property type="entry name" value="Winged helix-like DNA-binding domain superfamily/Winged helix DNA-binding domain"/>
    <property type="match status" value="1"/>
</dbReference>
<evidence type="ECO:0000256" key="3">
    <source>
        <dbReference type="ARBA" id="ARBA00023016"/>
    </source>
</evidence>
<reference evidence="8 9" key="1">
    <citation type="submission" date="2018-11" db="EMBL/GenBank/DDBJ databases">
        <title>YIM 102482-1 draft genome.</title>
        <authorList>
            <person name="Li G."/>
            <person name="Jiang Y."/>
        </authorList>
    </citation>
    <scope>NUCLEOTIDE SEQUENCE [LARGE SCALE GENOMIC DNA]</scope>
    <source>
        <strain evidence="8 9">YIM 102482-1</strain>
    </source>
</reference>
<dbReference type="SUPFAM" id="SSF46785">
    <property type="entry name" value="Winged helix' DNA-binding domain"/>
    <property type="match status" value="1"/>
</dbReference>
<dbReference type="GO" id="GO:0003677">
    <property type="term" value="F:DNA binding"/>
    <property type="evidence" value="ECO:0007669"/>
    <property type="project" value="InterPro"/>
</dbReference>
<evidence type="ECO:0000256" key="2">
    <source>
        <dbReference type="ARBA" id="ARBA00023015"/>
    </source>
</evidence>